<dbReference type="GO" id="GO:0005886">
    <property type="term" value="C:plasma membrane"/>
    <property type="evidence" value="ECO:0007669"/>
    <property type="project" value="TreeGrafter"/>
</dbReference>
<name>A0A7R9Q5T0_9ACAR</name>
<evidence type="ECO:0000256" key="1">
    <source>
        <dbReference type="ARBA" id="ARBA00007357"/>
    </source>
</evidence>
<evidence type="ECO:0000259" key="3">
    <source>
        <dbReference type="Pfam" id="PF05649"/>
    </source>
</evidence>
<dbReference type="InterPro" id="IPR042089">
    <property type="entry name" value="Peptidase_M13_dom_2"/>
</dbReference>
<dbReference type="EMBL" id="CAJPIZ010011455">
    <property type="protein sequence ID" value="CAG2113155.1"/>
    <property type="molecule type" value="Genomic_DNA"/>
</dbReference>
<dbReference type="PROSITE" id="PS51885">
    <property type="entry name" value="NEPRILYSIN"/>
    <property type="match status" value="1"/>
</dbReference>
<dbReference type="GO" id="GO:0016485">
    <property type="term" value="P:protein processing"/>
    <property type="evidence" value="ECO:0007669"/>
    <property type="project" value="TreeGrafter"/>
</dbReference>
<gene>
    <name evidence="4" type="ORF">OSB1V03_LOCUS13127</name>
</gene>
<dbReference type="CDD" id="cd08662">
    <property type="entry name" value="M13"/>
    <property type="match status" value="1"/>
</dbReference>
<dbReference type="GO" id="GO:0004222">
    <property type="term" value="F:metalloendopeptidase activity"/>
    <property type="evidence" value="ECO:0007669"/>
    <property type="project" value="InterPro"/>
</dbReference>
<accession>A0A7R9Q5T0</accession>
<dbReference type="Proteomes" id="UP000759131">
    <property type="component" value="Unassembled WGS sequence"/>
</dbReference>
<dbReference type="PANTHER" id="PTHR11733:SF224">
    <property type="entry name" value="NEPRILYSIN-2"/>
    <property type="match status" value="1"/>
</dbReference>
<protein>
    <recommendedName>
        <fullName evidence="3">Peptidase M13 N-terminal domain-containing protein</fullName>
    </recommendedName>
</protein>
<proteinExistence type="inferred from homology"/>
<feature type="domain" description="Peptidase M13 N-terminal" evidence="3">
    <location>
        <begin position="52"/>
        <end position="279"/>
    </location>
</feature>
<dbReference type="Pfam" id="PF05649">
    <property type="entry name" value="Peptidase_M13_N"/>
    <property type="match status" value="1"/>
</dbReference>
<evidence type="ECO:0000313" key="5">
    <source>
        <dbReference type="Proteomes" id="UP000759131"/>
    </source>
</evidence>
<feature type="non-terminal residue" evidence="4">
    <location>
        <position position="1"/>
    </location>
</feature>
<comment type="similarity">
    <text evidence="1">Belongs to the peptidase M13 family.</text>
</comment>
<dbReference type="InterPro" id="IPR000718">
    <property type="entry name" value="Peptidase_M13"/>
</dbReference>
<sequence>MLAISAVFLVFTVIIFTAADFANKVDPNICLTPDCIKEAARILRTIDESVSPCDDFYQFSCGKWIESTLIPEHKSSQSTFDELQDELNRKLRVLIEESSQNSEKRSFVNKLKDLYITYIEAKGDQPLLDLLDRFGGWPVLKSSHWNESQFNWFESYIKLRQIGVVDNMLITIFVDIDDKNNSRRVLYLDQPSLGLFDRDLLLKGMNDTSVSAYFDLMVKSAVLLGAQKDTAHRQMTEVLEFETLLANYSLAKEERRNMSLLYNKMTTEELDQIAPNYSLAKEERRNMSLLYNKMTTEELDQIAPNTDWMSLINNFTTKPIAKHEEVVVIDTKFIKSLDLILPQTKKRTLANYMMWRIVFSKISALGAKWRNLETEYEAKVMGKQRQEPRWEQCVSIVQSVVGIGLSNLYINRYFNNDNKQMTLDIVKNIKTEFEGILHEIDWMEKNTLTHALDKLQNMELKVGFPSELMDEKKINNYYIDLHINRDDYFQNRIKAYKWLSDYQFSQLREINNKNDWRKYAEVTEVNAYYFPQENAMVIPAGILQGIFYNKNRPKY</sequence>
<keyword evidence="2" id="KW-0732">Signal</keyword>
<dbReference type="InterPro" id="IPR008753">
    <property type="entry name" value="Peptidase_M13_N"/>
</dbReference>
<keyword evidence="5" id="KW-1185">Reference proteome</keyword>
<dbReference type="EMBL" id="OC866030">
    <property type="protein sequence ID" value="CAD7632725.1"/>
    <property type="molecule type" value="Genomic_DNA"/>
</dbReference>
<feature type="chain" id="PRO_5036211730" description="Peptidase M13 N-terminal domain-containing protein" evidence="2">
    <location>
        <begin position="20"/>
        <end position="555"/>
    </location>
</feature>
<reference evidence="4" key="1">
    <citation type="submission" date="2020-11" db="EMBL/GenBank/DDBJ databases">
        <authorList>
            <person name="Tran Van P."/>
        </authorList>
    </citation>
    <scope>NUCLEOTIDE SEQUENCE</scope>
</reference>
<dbReference type="AlphaFoldDB" id="A0A7R9Q5T0"/>
<evidence type="ECO:0000313" key="4">
    <source>
        <dbReference type="EMBL" id="CAD7632725.1"/>
    </source>
</evidence>
<feature type="signal peptide" evidence="2">
    <location>
        <begin position="1"/>
        <end position="19"/>
    </location>
</feature>
<dbReference type="PANTHER" id="PTHR11733">
    <property type="entry name" value="ZINC METALLOPROTEASE FAMILY M13 NEPRILYSIN-RELATED"/>
    <property type="match status" value="1"/>
</dbReference>
<organism evidence="4">
    <name type="scientific">Medioppia subpectinata</name>
    <dbReference type="NCBI Taxonomy" id="1979941"/>
    <lineage>
        <taxon>Eukaryota</taxon>
        <taxon>Metazoa</taxon>
        <taxon>Ecdysozoa</taxon>
        <taxon>Arthropoda</taxon>
        <taxon>Chelicerata</taxon>
        <taxon>Arachnida</taxon>
        <taxon>Acari</taxon>
        <taxon>Acariformes</taxon>
        <taxon>Sarcoptiformes</taxon>
        <taxon>Oribatida</taxon>
        <taxon>Brachypylina</taxon>
        <taxon>Oppioidea</taxon>
        <taxon>Oppiidae</taxon>
        <taxon>Medioppia</taxon>
    </lineage>
</organism>
<evidence type="ECO:0000256" key="2">
    <source>
        <dbReference type="SAM" id="SignalP"/>
    </source>
</evidence>
<dbReference type="OrthoDB" id="6671782at2759"/>
<dbReference type="SUPFAM" id="SSF55486">
    <property type="entry name" value="Metalloproteases ('zincins'), catalytic domain"/>
    <property type="match status" value="2"/>
</dbReference>
<dbReference type="Gene3D" id="1.10.1380.10">
    <property type="entry name" value="Neutral endopeptidase , domain2"/>
    <property type="match status" value="2"/>
</dbReference>